<name>A0A081R370_STROR</name>
<comment type="caution">
    <text evidence="1">The sequence shown here is derived from an EMBL/GenBank/DDBJ whole genome shotgun (WGS) entry which is preliminary data.</text>
</comment>
<sequence>MANIKQNRIEIRGLTDDEINYLKSLAKKNKAKSFNDFLLSICREKIEYGKFNRAQDLYVAHLENMKLASDHVLEQMKKQTRILSEFEEKMDRYGGHISRWLEYEGEVESDD</sequence>
<protein>
    <submittedName>
        <fullName evidence="1">Uncharacterized protein</fullName>
    </submittedName>
</protein>
<dbReference type="PATRIC" id="fig|1303.44.peg.1517"/>
<evidence type="ECO:0000313" key="2">
    <source>
        <dbReference type="Proteomes" id="UP000028098"/>
    </source>
</evidence>
<dbReference type="RefSeq" id="WP_042902908.1">
    <property type="nucleotide sequence ID" value="NZ_JPGB01000006.1"/>
</dbReference>
<dbReference type="Proteomes" id="UP000028098">
    <property type="component" value="Unassembled WGS sequence"/>
</dbReference>
<accession>A0A081R370</accession>
<gene>
    <name evidence="1" type="ORF">SK143_1585</name>
</gene>
<dbReference type="AlphaFoldDB" id="A0A081R370"/>
<dbReference type="EMBL" id="JPGB01000006">
    <property type="protein sequence ID" value="KEQ49643.1"/>
    <property type="molecule type" value="Genomic_DNA"/>
</dbReference>
<evidence type="ECO:0000313" key="1">
    <source>
        <dbReference type="EMBL" id="KEQ49643.1"/>
    </source>
</evidence>
<organism evidence="1 2">
    <name type="scientific">Streptococcus oralis</name>
    <dbReference type="NCBI Taxonomy" id="1303"/>
    <lineage>
        <taxon>Bacteria</taxon>
        <taxon>Bacillati</taxon>
        <taxon>Bacillota</taxon>
        <taxon>Bacilli</taxon>
        <taxon>Lactobacillales</taxon>
        <taxon>Streptococcaceae</taxon>
        <taxon>Streptococcus</taxon>
    </lineage>
</organism>
<reference evidence="1 2" key="1">
    <citation type="submission" date="2014-05" db="EMBL/GenBank/DDBJ databases">
        <authorList>
            <person name="Daugherty S.C."/>
            <person name="Tallon L.J."/>
            <person name="Sadzewicz L."/>
            <person name="Kilian M."/>
            <person name="Tettelin H."/>
        </authorList>
    </citation>
    <scope>NUCLEOTIDE SEQUENCE [LARGE SCALE GENOMIC DNA]</scope>
    <source>
        <strain evidence="1 2">SK143</strain>
    </source>
</reference>
<proteinExistence type="predicted"/>